<dbReference type="InterPro" id="IPR032377">
    <property type="entry name" value="STAR_dimer"/>
</dbReference>
<keyword evidence="2" id="KW-0694">RNA-binding</keyword>
<evidence type="ECO:0000256" key="2">
    <source>
        <dbReference type="ARBA" id="ARBA00022884"/>
    </source>
</evidence>
<dbReference type="SMART" id="SM00322">
    <property type="entry name" value="KH"/>
    <property type="match status" value="1"/>
</dbReference>
<dbReference type="InterPro" id="IPR055256">
    <property type="entry name" value="KH_1_KHDC4/BBP-like"/>
</dbReference>
<dbReference type="InterPro" id="IPR045071">
    <property type="entry name" value="BBP-like"/>
</dbReference>
<feature type="domain" description="K Homology" evidence="4">
    <location>
        <begin position="96"/>
        <end position="196"/>
    </location>
</feature>
<keyword evidence="6" id="KW-1185">Reference proteome</keyword>
<dbReference type="Pfam" id="PF16544">
    <property type="entry name" value="STAR_dimer"/>
    <property type="match status" value="1"/>
</dbReference>
<sequence>MVGKPEQPETGAEPHDEIPKGPPEQFNSSLLQKATPEYLQELLMDKKQLQSMPNSFKHVELILEKEIAQVRERLFHKNGSIQMSNTDLPDPSGQIITLQRKVYIPVKENPTYNFVGRLLGPRGLTAKQMEQDLGCKIMVRGKGSMRDKRKEDQNRGKPNWEHLQEDLHVLVSVEDYESRAELRLQRAVNAITIFLEQGLRTPEDKDLLKQTQLMELAVLNDNCVLCIQPEGADDVKKQQLMELAIINGTYREPQQQHSRHSTSSTTAASSQHSSPSPLSPSLTFDDLENKERQQAQVQQMTQQQQHQFLLQQQYLSMLSSQSAIAAAAALAHNPAAQLLGPAGLRFGAPTASTHPSTAAAAAAAAAAANPLFLGTNPTPTPVTASTPSAAVAAMNLAAAVMGGVPTISPVTSTTAAAAPPIGGALSSGEFGVKIDKLVKGSKGLWLSLPHSPPTLNVQPFLLRILVDQLAALLGVTNGAVSPNSAASSDTSGQSMAAIAAGFPGTFPSLLPCTSANPSNPTTGTILGSYSNAGDLENNSG</sequence>
<dbReference type="OrthoDB" id="6777263at2759"/>
<feature type="region of interest" description="Disordered" evidence="3">
    <location>
        <begin position="1"/>
        <end position="28"/>
    </location>
</feature>
<dbReference type="GO" id="GO:0005634">
    <property type="term" value="C:nucleus"/>
    <property type="evidence" value="ECO:0007669"/>
    <property type="project" value="TreeGrafter"/>
</dbReference>
<evidence type="ECO:0000313" key="6">
    <source>
        <dbReference type="Proteomes" id="UP000274429"/>
    </source>
</evidence>
<dbReference type="GO" id="GO:0048024">
    <property type="term" value="P:regulation of mRNA splicing, via spliceosome"/>
    <property type="evidence" value="ECO:0007669"/>
    <property type="project" value="TreeGrafter"/>
</dbReference>
<dbReference type="InterPro" id="IPR036612">
    <property type="entry name" value="KH_dom_type_1_sf"/>
</dbReference>
<dbReference type="Gene3D" id="3.30.1370.10">
    <property type="entry name" value="K Homology domain, type 1"/>
    <property type="match status" value="2"/>
</dbReference>
<proteinExistence type="predicted"/>
<feature type="region of interest" description="Disordered" evidence="3">
    <location>
        <begin position="521"/>
        <end position="540"/>
    </location>
</feature>
<dbReference type="PANTHER" id="PTHR11208">
    <property type="entry name" value="RNA-BINDING PROTEIN RELATED"/>
    <property type="match status" value="1"/>
</dbReference>
<evidence type="ECO:0000256" key="3">
    <source>
        <dbReference type="SAM" id="MobiDB-lite"/>
    </source>
</evidence>
<dbReference type="SUPFAM" id="SSF54791">
    <property type="entry name" value="Eukaryotic type KH-domain (KH-domain type I)"/>
    <property type="match status" value="1"/>
</dbReference>
<organism evidence="7">
    <name type="scientific">Hydatigena taeniaeformis</name>
    <name type="common">Feline tapeworm</name>
    <name type="synonym">Taenia taeniaeformis</name>
    <dbReference type="NCBI Taxonomy" id="6205"/>
    <lineage>
        <taxon>Eukaryota</taxon>
        <taxon>Metazoa</taxon>
        <taxon>Spiralia</taxon>
        <taxon>Lophotrochozoa</taxon>
        <taxon>Platyhelminthes</taxon>
        <taxon>Cestoda</taxon>
        <taxon>Eucestoda</taxon>
        <taxon>Cyclophyllidea</taxon>
        <taxon>Taeniidae</taxon>
        <taxon>Hydatigera</taxon>
    </lineage>
</organism>
<evidence type="ECO:0000313" key="7">
    <source>
        <dbReference type="WBParaSite" id="TTAC_0000916401-mRNA-1"/>
    </source>
</evidence>
<accession>A0A0R3X6M4</accession>
<dbReference type="PANTHER" id="PTHR11208:SF125">
    <property type="entry name" value="KH DOMAIN-CONTAINING RNA-BINDING PROTEIN QKI"/>
    <property type="match status" value="1"/>
</dbReference>
<name>A0A0R3X6M4_HYDTA</name>
<keyword evidence="1" id="KW-0217">Developmental protein</keyword>
<dbReference type="GO" id="GO:0003729">
    <property type="term" value="F:mRNA binding"/>
    <property type="evidence" value="ECO:0007669"/>
    <property type="project" value="TreeGrafter"/>
</dbReference>
<reference evidence="7" key="1">
    <citation type="submission" date="2017-02" db="UniProtKB">
        <authorList>
            <consortium name="WormBaseParasite"/>
        </authorList>
    </citation>
    <scope>IDENTIFICATION</scope>
</reference>
<reference evidence="5 6" key="2">
    <citation type="submission" date="2018-11" db="EMBL/GenBank/DDBJ databases">
        <authorList>
            <consortium name="Pathogen Informatics"/>
        </authorList>
    </citation>
    <scope>NUCLEOTIDE SEQUENCE [LARGE SCALE GENOMIC DNA]</scope>
</reference>
<dbReference type="AlphaFoldDB" id="A0A0R3X6M4"/>
<evidence type="ECO:0000256" key="1">
    <source>
        <dbReference type="ARBA" id="ARBA00022473"/>
    </source>
</evidence>
<protein>
    <submittedName>
        <fullName evidence="7">KH domain-containing protein</fullName>
    </submittedName>
</protein>
<dbReference type="Gene3D" id="1.20.5.4010">
    <property type="match status" value="1"/>
</dbReference>
<evidence type="ECO:0000259" key="4">
    <source>
        <dbReference type="SMART" id="SM00322"/>
    </source>
</evidence>
<dbReference type="STRING" id="6205.A0A0R3X6M4"/>
<dbReference type="EMBL" id="UYWX01020694">
    <property type="protein sequence ID" value="VDM33877.1"/>
    <property type="molecule type" value="Genomic_DNA"/>
</dbReference>
<dbReference type="WBParaSite" id="TTAC_0000916401-mRNA-1">
    <property type="protein sequence ID" value="TTAC_0000916401-mRNA-1"/>
    <property type="gene ID" value="TTAC_0000916401"/>
</dbReference>
<feature type="region of interest" description="Disordered" evidence="3">
    <location>
        <begin position="250"/>
        <end position="284"/>
    </location>
</feature>
<gene>
    <name evidence="5" type="ORF">TTAC_LOCUS9149</name>
</gene>
<dbReference type="InterPro" id="IPR004087">
    <property type="entry name" value="KH_dom"/>
</dbReference>
<dbReference type="Proteomes" id="UP000274429">
    <property type="component" value="Unassembled WGS sequence"/>
</dbReference>
<feature type="compositionally biased region" description="Low complexity" evidence="3">
    <location>
        <begin position="253"/>
        <end position="283"/>
    </location>
</feature>
<dbReference type="CDD" id="cd22383">
    <property type="entry name" value="KH-I_Hqk_like"/>
    <property type="match status" value="1"/>
</dbReference>
<evidence type="ECO:0000313" key="5">
    <source>
        <dbReference type="EMBL" id="VDM33877.1"/>
    </source>
</evidence>
<dbReference type="Pfam" id="PF22675">
    <property type="entry name" value="KH-I_KHDC4-BBP"/>
    <property type="match status" value="1"/>
</dbReference>